<evidence type="ECO:0000256" key="1">
    <source>
        <dbReference type="ARBA" id="ARBA00008356"/>
    </source>
</evidence>
<dbReference type="Pfam" id="PF16679">
    <property type="entry name" value="CDT1_C"/>
    <property type="match status" value="1"/>
</dbReference>
<evidence type="ECO:0000259" key="4">
    <source>
        <dbReference type="SMART" id="SM01075"/>
    </source>
</evidence>
<dbReference type="EMBL" id="CAJVPL010000075">
    <property type="protein sequence ID" value="CAG8442312.1"/>
    <property type="molecule type" value="Genomic_DNA"/>
</dbReference>
<protein>
    <submittedName>
        <fullName evidence="5">2039_t:CDS:1</fullName>
    </submittedName>
</protein>
<dbReference type="GO" id="GO:0003677">
    <property type="term" value="F:DNA binding"/>
    <property type="evidence" value="ECO:0007669"/>
    <property type="project" value="InterPro"/>
</dbReference>
<dbReference type="PANTHER" id="PTHR28637">
    <property type="entry name" value="DNA REPLICATION FACTOR CDT1"/>
    <property type="match status" value="1"/>
</dbReference>
<keyword evidence="6" id="KW-1185">Reference proteome</keyword>
<dbReference type="AlphaFoldDB" id="A0A9N8V3P2"/>
<name>A0A9N8V3P2_9GLOM</name>
<comment type="similarity">
    <text evidence="1">Belongs to the Cdt1 family.</text>
</comment>
<dbReference type="GO" id="GO:0005634">
    <property type="term" value="C:nucleus"/>
    <property type="evidence" value="ECO:0007669"/>
    <property type="project" value="TreeGrafter"/>
</dbReference>
<dbReference type="InterPro" id="IPR014939">
    <property type="entry name" value="CDT1_Gemini-bd-like"/>
</dbReference>
<evidence type="ECO:0000313" key="5">
    <source>
        <dbReference type="EMBL" id="CAG8442312.1"/>
    </source>
</evidence>
<feature type="region of interest" description="Disordered" evidence="3">
    <location>
        <begin position="266"/>
        <end position="289"/>
    </location>
</feature>
<feature type="compositionally biased region" description="Polar residues" evidence="3">
    <location>
        <begin position="7"/>
        <end position="22"/>
    </location>
</feature>
<feature type="region of interest" description="Disordered" evidence="3">
    <location>
        <begin position="1"/>
        <end position="72"/>
    </location>
</feature>
<feature type="domain" description="CDT1 Geminin-binding" evidence="4">
    <location>
        <begin position="95"/>
        <end position="242"/>
    </location>
</feature>
<gene>
    <name evidence="5" type="ORF">AGERDE_LOCUS1159</name>
</gene>
<comment type="caution">
    <text evidence="5">The sequence shown here is derived from an EMBL/GenBank/DDBJ whole genome shotgun (WGS) entry which is preliminary data.</text>
</comment>
<dbReference type="GO" id="GO:0000278">
    <property type="term" value="P:mitotic cell cycle"/>
    <property type="evidence" value="ECO:0007669"/>
    <property type="project" value="TreeGrafter"/>
</dbReference>
<dbReference type="GO" id="GO:0030174">
    <property type="term" value="P:regulation of DNA-templated DNA replication initiation"/>
    <property type="evidence" value="ECO:0007669"/>
    <property type="project" value="InterPro"/>
</dbReference>
<dbReference type="InterPro" id="IPR045173">
    <property type="entry name" value="Cdt1"/>
</dbReference>
<dbReference type="OrthoDB" id="341730at2759"/>
<dbReference type="PANTHER" id="PTHR28637:SF1">
    <property type="entry name" value="DNA REPLICATION FACTOR CDT1"/>
    <property type="match status" value="1"/>
</dbReference>
<dbReference type="GO" id="GO:0070182">
    <property type="term" value="F:DNA polymerase binding"/>
    <property type="evidence" value="ECO:0007669"/>
    <property type="project" value="TreeGrafter"/>
</dbReference>
<dbReference type="GO" id="GO:0000076">
    <property type="term" value="P:DNA replication checkpoint signaling"/>
    <property type="evidence" value="ECO:0007669"/>
    <property type="project" value="TreeGrafter"/>
</dbReference>
<reference evidence="5" key="1">
    <citation type="submission" date="2021-06" db="EMBL/GenBank/DDBJ databases">
        <authorList>
            <person name="Kallberg Y."/>
            <person name="Tangrot J."/>
            <person name="Rosling A."/>
        </authorList>
    </citation>
    <scope>NUCLEOTIDE SEQUENCE</scope>
    <source>
        <strain evidence="5">MT106</strain>
    </source>
</reference>
<evidence type="ECO:0000313" key="6">
    <source>
        <dbReference type="Proteomes" id="UP000789831"/>
    </source>
</evidence>
<dbReference type="SUPFAM" id="SSF46785">
    <property type="entry name" value="Winged helix' DNA-binding domain"/>
    <property type="match status" value="1"/>
</dbReference>
<feature type="compositionally biased region" description="Low complexity" evidence="3">
    <location>
        <begin position="38"/>
        <end position="64"/>
    </location>
</feature>
<keyword evidence="2" id="KW-0131">Cell cycle</keyword>
<dbReference type="InterPro" id="IPR032054">
    <property type="entry name" value="Cdt1_C"/>
</dbReference>
<evidence type="ECO:0000256" key="2">
    <source>
        <dbReference type="ARBA" id="ARBA00023306"/>
    </source>
</evidence>
<dbReference type="InterPro" id="IPR036390">
    <property type="entry name" value="WH_DNA-bd_sf"/>
</dbReference>
<proteinExistence type="inferred from homology"/>
<dbReference type="Pfam" id="PF08839">
    <property type="entry name" value="CDT1"/>
    <property type="match status" value="1"/>
</dbReference>
<dbReference type="InterPro" id="IPR038090">
    <property type="entry name" value="Cdt1_C_WH_dom_sf"/>
</dbReference>
<organism evidence="5 6">
    <name type="scientific">Ambispora gerdemannii</name>
    <dbReference type="NCBI Taxonomy" id="144530"/>
    <lineage>
        <taxon>Eukaryota</taxon>
        <taxon>Fungi</taxon>
        <taxon>Fungi incertae sedis</taxon>
        <taxon>Mucoromycota</taxon>
        <taxon>Glomeromycotina</taxon>
        <taxon>Glomeromycetes</taxon>
        <taxon>Archaeosporales</taxon>
        <taxon>Ambisporaceae</taxon>
        <taxon>Ambispora</taxon>
    </lineage>
</organism>
<dbReference type="GO" id="GO:0071163">
    <property type="term" value="P:DNA replication preinitiation complex assembly"/>
    <property type="evidence" value="ECO:0007669"/>
    <property type="project" value="InterPro"/>
</dbReference>
<dbReference type="Proteomes" id="UP000789831">
    <property type="component" value="Unassembled WGS sequence"/>
</dbReference>
<sequence>MPRAKKANSNTKSTRANSTNLTKPIGVKNAAFINQTIKRSNTSERASSSSRLPSLTSKKLPSSSIIPAKRETAPAQSNTLNKYFVTSKPKYGLRLPEKFVVLEKIFNALQISLNTNLGQNRLCVYHKMKNQVEEISGRNFDLTRFAQIIHVYPQAFTVEAYRHLNENSFLINFPGPQKIMLTQQLNERKRKFHDLLFDIVKKKYEGYLKSKSIVHPIETTDEWHAGFDLESVEDIPEAKLPQLHKPHSSLSSPKIRLNINNIPNAIDISNPVETPKSLESSSPESRRDSLRERIRAKEIMNKQRLNIKTLTPEEKKRRSQLSRLSDIAQTLSFIFASKLKEKMRLEELSESLSRADSDRLVMSKVEAREHLRLLAEILPIWCEIFAVEGVSYLKIDNKIQTSTLRNIIERKVKENLSSNN</sequence>
<dbReference type="SMART" id="SM01075">
    <property type="entry name" value="CDT1"/>
    <property type="match status" value="1"/>
</dbReference>
<dbReference type="Gene3D" id="1.10.10.1420">
    <property type="entry name" value="DNA replication factor Cdt1, C-terminal WH domain"/>
    <property type="match status" value="1"/>
</dbReference>
<accession>A0A9N8V3P2</accession>
<evidence type="ECO:0000256" key="3">
    <source>
        <dbReference type="SAM" id="MobiDB-lite"/>
    </source>
</evidence>